<dbReference type="AlphaFoldDB" id="A0AAQ2ES59"/>
<evidence type="ECO:0000313" key="2">
    <source>
        <dbReference type="Proteomes" id="UP000305423"/>
    </source>
</evidence>
<accession>A0AAQ2ES59</accession>
<name>A0AAQ2ES59_PSEO7</name>
<sequence length="434" mass="50123">MNKKSVTVVYGITSSTNKFIESDYNEDDNLFVTTHGQEPFRGTHSISLCELAERNDIVIRRIIICSEAVTAILSSLRDFNIPLENCFFYNHSKNQLTSYKELIIPAVEEEKILYAVYDLSSHLPCFDITTFSILAEHERRKLKLNNICFIILPNISTQKDYEGVRQFHTEEDYNWRVDHIVKSVMRCIPSCISIVELPFREKLPSFINESKYIYPAEAIHGSVKTKTPTTSLKSALASCGNLAFMKPPKNAITLVKNYIDNYIKGKKLITVTLREYQEQVVRNNDIQSWSRFLNEIDTEVYYPIIVRDSYYSASPMPKGLEAFNDFPQASADFLVRLALYQEAYLNMGVSTGPTFTISFIKNARSLIFHPIDEDNPASSSEAARKAGLTIGEDYFFNDNEFQKTIWQRDSYENIRHNFYKLIEKISNREHEEQQ</sequence>
<organism evidence="1 2">
    <name type="scientific">Pseudoalteromonas piscicida</name>
    <dbReference type="NCBI Taxonomy" id="43662"/>
    <lineage>
        <taxon>Bacteria</taxon>
        <taxon>Pseudomonadati</taxon>
        <taxon>Pseudomonadota</taxon>
        <taxon>Gammaproteobacteria</taxon>
        <taxon>Alteromonadales</taxon>
        <taxon>Pseudoalteromonadaceae</taxon>
        <taxon>Pseudoalteromonas</taxon>
    </lineage>
</organism>
<proteinExistence type="predicted"/>
<dbReference type="RefSeq" id="WP_045961704.1">
    <property type="nucleotide sequence ID" value="NZ_JXXW01000002.1"/>
</dbReference>
<comment type="caution">
    <text evidence="1">The sequence shown here is derived from an EMBL/GenBank/DDBJ whole genome shotgun (WGS) entry which is preliminary data.</text>
</comment>
<dbReference type="Proteomes" id="UP000305423">
    <property type="component" value="Unassembled WGS sequence"/>
</dbReference>
<evidence type="ECO:0000313" key="1">
    <source>
        <dbReference type="EMBL" id="TMN74588.1"/>
    </source>
</evidence>
<dbReference type="EMBL" id="PNEL01000053">
    <property type="protein sequence ID" value="TMN74588.1"/>
    <property type="molecule type" value="Genomic_DNA"/>
</dbReference>
<gene>
    <name evidence="1" type="ORF">CWB74_18365</name>
</gene>
<reference evidence="1 2" key="1">
    <citation type="submission" date="2017-12" db="EMBL/GenBank/DDBJ databases">
        <authorList>
            <person name="Paulsen S."/>
            <person name="Gram L.K."/>
        </authorList>
    </citation>
    <scope>NUCLEOTIDE SEQUENCE [LARGE SCALE GENOMIC DNA]</scope>
    <source>
        <strain evidence="1 2">S1607</strain>
    </source>
</reference>
<protein>
    <submittedName>
        <fullName evidence="1">Uncharacterized protein</fullName>
    </submittedName>
</protein>
<reference evidence="2" key="2">
    <citation type="submission" date="2019-06" db="EMBL/GenBank/DDBJ databases">
        <title>Co-occurence of chitin degradation, pigmentation and bioactivity in marine Pseudoalteromonas.</title>
        <authorList>
            <person name="Sonnenschein E.C."/>
            <person name="Bech P.K."/>
        </authorList>
    </citation>
    <scope>NUCLEOTIDE SEQUENCE [LARGE SCALE GENOMIC DNA]</scope>
    <source>
        <strain evidence="2">S1607</strain>
    </source>
</reference>